<dbReference type="OrthoDB" id="388698at2"/>
<dbReference type="AlphaFoldDB" id="A0A291IS85"/>
<dbReference type="Pfam" id="PF10592">
    <property type="entry name" value="AIPR"/>
    <property type="match status" value="1"/>
</dbReference>
<dbReference type="RefSeq" id="WP_096863110.1">
    <property type="nucleotide sequence ID" value="NZ_CP023668.1"/>
</dbReference>
<organism evidence="2 3">
    <name type="scientific">Mesoplasma lactucae ATCC 49193</name>
    <dbReference type="NCBI Taxonomy" id="81460"/>
    <lineage>
        <taxon>Bacteria</taxon>
        <taxon>Bacillati</taxon>
        <taxon>Mycoplasmatota</taxon>
        <taxon>Mollicutes</taxon>
        <taxon>Entomoplasmatales</taxon>
        <taxon>Entomoplasmataceae</taxon>
        <taxon>Mesoplasma</taxon>
    </lineage>
</organism>
<protein>
    <recommendedName>
        <fullName evidence="1">Abortive phage infection protein C-terminal domain-containing protein</fullName>
    </recommendedName>
</protein>
<evidence type="ECO:0000313" key="3">
    <source>
        <dbReference type="Proteomes" id="UP000232227"/>
    </source>
</evidence>
<evidence type="ECO:0000313" key="2">
    <source>
        <dbReference type="EMBL" id="ATG97805.1"/>
    </source>
</evidence>
<feature type="domain" description="Abortive phage infection protein C-terminal" evidence="1">
    <location>
        <begin position="258"/>
        <end position="342"/>
    </location>
</feature>
<reference evidence="2 3" key="1">
    <citation type="submission" date="2017-09" db="EMBL/GenBank/DDBJ databases">
        <title>SPAdes assembly of the Mesoplasma lactucae genome.</title>
        <authorList>
            <person name="Knight T.F."/>
            <person name="Rubinstein R."/>
            <person name="Citino T."/>
        </authorList>
    </citation>
    <scope>NUCLEOTIDE SEQUENCE [LARGE SCALE GENOMIC DNA]</scope>
    <source>
        <strain evidence="2 3">831-C4</strain>
    </source>
</reference>
<keyword evidence="3" id="KW-1185">Reference proteome</keyword>
<accession>A0A291IS85</accession>
<sequence length="352" mass="40798">MEIYLDNLLNEEIEFLDKELDINKKKDFFDCLEARKMIFNNLYSDDSLIGFELSSYIKKTFTKNGNYLNYFDLVTLDRDNETAHLIIFCNSEDDLNLKNLGWKIQNANDLINNSLSKKDEYTGNQKIARVAEDNVELANILQEIKRFEDIKIDIVLFDFAKKNNSNKIESFIEKESNNCSTDLNLLTNKSYKVKMSDSFLNEGKQNKKMTLSYLDDNKNAQEDYAINGNFIKNGNNYVFSIQAYSLYKAYKEYGEELFDRNVRYFIKSTTGISGQVNKSILNTLENEPQDFWTLNNGIVIIGDVAEDGINQINKTITFNNLDIVNGAQTVTNIYEFAKKKVKRKQTNLNPFI</sequence>
<gene>
    <name evidence="2" type="ORF">CP520_03655</name>
</gene>
<proteinExistence type="predicted"/>
<name>A0A291IS85_9MOLU</name>
<evidence type="ECO:0000259" key="1">
    <source>
        <dbReference type="Pfam" id="PF10592"/>
    </source>
</evidence>
<dbReference type="KEGG" id="mlac:CP520_03655"/>
<dbReference type="Proteomes" id="UP000232227">
    <property type="component" value="Chromosome"/>
</dbReference>
<dbReference type="InterPro" id="IPR018891">
    <property type="entry name" value="AIPR_C"/>
</dbReference>
<dbReference type="EMBL" id="CP023668">
    <property type="protein sequence ID" value="ATG97805.1"/>
    <property type="molecule type" value="Genomic_DNA"/>
</dbReference>